<dbReference type="EMBL" id="CADCTW010000133">
    <property type="protein sequence ID" value="CAA9336571.1"/>
    <property type="molecule type" value="Genomic_DNA"/>
</dbReference>
<proteinExistence type="predicted"/>
<feature type="domain" description="Type I restriction enzyme R protein N-terminal" evidence="1">
    <location>
        <begin position="6"/>
        <end position="124"/>
    </location>
</feature>
<accession>A0A6J4LM84</accession>
<dbReference type="Pfam" id="PF13588">
    <property type="entry name" value="HSDR_N_2"/>
    <property type="match status" value="1"/>
</dbReference>
<dbReference type="Gene3D" id="3.90.1570.30">
    <property type="match status" value="1"/>
</dbReference>
<sequence length="875" mass="96473">MALRTEEDVRTKLVTHWLADHGFRPEDFSVEVVFDLHFGRQTKHFDSREPDYPERYRPRADLLVRLSDGRNLMIVETKAPDEPLDDRARVQAISYARLVQNGGGMPPFAVVTNGKKAVIYDVITERPLDQSHIPAEHPYAQRGFRLSVADLELRAEALERLITLDPDNLLTFCKAQVDYRMRLLRAEDPRDGKKYVPGLYVRRPQAEAELSLQIQSGHPVILLIGPPQQGKTNLMCHVAEARLAAGDPTLFFPAVAIGGLLEELREDFEWNFHHGIDTSRVAADRLSRIARSSGRRLVVFVDGWNEASTDAARAIDREGERLVDRGVTLVLSMTTVAARRLMLDGTGNVSALARAAGIPAVGIPAIEVGADSAPKNWHVVTLGGFDEEEARKALEVAAGVYGVRIPAGYAPVRDPLVLRLAMETYAGGVLPPSLDETDLIQKRLLTKLDRARIRDLDAGRVLLRHTAEAVLDQGGPVGYHELLKRLNVPVTEGLAEGPFESALLMRRSGTMGGVSDVDFYYSRERDFVVAHWLRDWPTRLVGQAHEICAAMAGVLESEVESDALRWYLTRDCNLNRLRAALDGLAGCAEVALRRFLLSCLWEVAWNGAERKGWFDANYDWVRGVVVAAAADDDPISKASAAKLMAILADDADDVEALLIDDPAFIRELLMIDETNPLDDGAVGGIVLRALKRVSDEYVTDGKEDTIVSGVLCELTRDPSPVVRAAATTAYGAISPWPFLNWLRTERIMYAPDADPSVWDRYERGLTLAVADIQEGFFGGMCRGEWDMLEGDKDACRLAFDEYAPIFAPIIRAFHGTEPAKTLRHILELLAASTPAGSAAADDTTGISVCACQTEFSLWLPCPLEPVPVPCEHCGV</sequence>
<name>A0A6J4LM84_9BACT</name>
<evidence type="ECO:0000259" key="1">
    <source>
        <dbReference type="Pfam" id="PF13588"/>
    </source>
</evidence>
<dbReference type="SUPFAM" id="SSF52540">
    <property type="entry name" value="P-loop containing nucleoside triphosphate hydrolases"/>
    <property type="match status" value="1"/>
</dbReference>
<dbReference type="AlphaFoldDB" id="A0A6J4LM84"/>
<protein>
    <recommendedName>
        <fullName evidence="1">Type I restriction enzyme R protein N-terminal domain-containing protein</fullName>
    </recommendedName>
</protein>
<dbReference type="InterPro" id="IPR029464">
    <property type="entry name" value="HSDR_N"/>
</dbReference>
<reference evidence="2" key="1">
    <citation type="submission" date="2020-02" db="EMBL/GenBank/DDBJ databases">
        <authorList>
            <person name="Meier V. D."/>
        </authorList>
    </citation>
    <scope>NUCLEOTIDE SEQUENCE</scope>
    <source>
        <strain evidence="2">AVDCRST_MAG68</strain>
    </source>
</reference>
<organism evidence="2">
    <name type="scientific">uncultured Gemmatimonadota bacterium</name>
    <dbReference type="NCBI Taxonomy" id="203437"/>
    <lineage>
        <taxon>Bacteria</taxon>
        <taxon>Pseudomonadati</taxon>
        <taxon>Gemmatimonadota</taxon>
        <taxon>environmental samples</taxon>
    </lineage>
</organism>
<gene>
    <name evidence="2" type="ORF">AVDCRST_MAG68-3396</name>
</gene>
<evidence type="ECO:0000313" key="2">
    <source>
        <dbReference type="EMBL" id="CAA9336571.1"/>
    </source>
</evidence>
<dbReference type="InterPro" id="IPR027417">
    <property type="entry name" value="P-loop_NTPase"/>
</dbReference>